<reference evidence="1 2" key="1">
    <citation type="submission" date="2019-02" db="EMBL/GenBank/DDBJ databases">
        <title>Deep-cultivation of Planctomycetes and their phenomic and genomic characterization uncovers novel biology.</title>
        <authorList>
            <person name="Wiegand S."/>
            <person name="Jogler M."/>
            <person name="Boedeker C."/>
            <person name="Pinto D."/>
            <person name="Vollmers J."/>
            <person name="Rivas-Marin E."/>
            <person name="Kohn T."/>
            <person name="Peeters S.H."/>
            <person name="Heuer A."/>
            <person name="Rast P."/>
            <person name="Oberbeckmann S."/>
            <person name="Bunk B."/>
            <person name="Jeske O."/>
            <person name="Meyerdierks A."/>
            <person name="Storesund J.E."/>
            <person name="Kallscheuer N."/>
            <person name="Luecker S."/>
            <person name="Lage O.M."/>
            <person name="Pohl T."/>
            <person name="Merkel B.J."/>
            <person name="Hornburger P."/>
            <person name="Mueller R.-W."/>
            <person name="Bruemmer F."/>
            <person name="Labrenz M."/>
            <person name="Spormann A.M."/>
            <person name="Op den Camp H."/>
            <person name="Overmann J."/>
            <person name="Amann R."/>
            <person name="Jetten M.S.M."/>
            <person name="Mascher T."/>
            <person name="Medema M.H."/>
            <person name="Devos D.P."/>
            <person name="Kaster A.-K."/>
            <person name="Ovreas L."/>
            <person name="Rohde M."/>
            <person name="Galperin M.Y."/>
            <person name="Jogler C."/>
        </authorList>
    </citation>
    <scope>NUCLEOTIDE SEQUENCE [LARGE SCALE GENOMIC DNA]</scope>
    <source>
        <strain evidence="1 2">KS4</strain>
    </source>
</reference>
<dbReference type="EMBL" id="CP036425">
    <property type="protein sequence ID" value="QDU35453.1"/>
    <property type="molecule type" value="Genomic_DNA"/>
</dbReference>
<proteinExistence type="predicted"/>
<organism evidence="1 2">
    <name type="scientific">Poriferisphaera corsica</name>
    <dbReference type="NCBI Taxonomy" id="2528020"/>
    <lineage>
        <taxon>Bacteria</taxon>
        <taxon>Pseudomonadati</taxon>
        <taxon>Planctomycetota</taxon>
        <taxon>Phycisphaerae</taxon>
        <taxon>Phycisphaerales</taxon>
        <taxon>Phycisphaeraceae</taxon>
        <taxon>Poriferisphaera</taxon>
    </lineage>
</organism>
<dbReference type="Proteomes" id="UP000317369">
    <property type="component" value="Chromosome"/>
</dbReference>
<keyword evidence="2" id="KW-1185">Reference proteome</keyword>
<dbReference type="OrthoDB" id="273172at2"/>
<gene>
    <name evidence="1" type="ORF">KS4_35360</name>
</gene>
<evidence type="ECO:0008006" key="3">
    <source>
        <dbReference type="Google" id="ProtNLM"/>
    </source>
</evidence>
<dbReference type="SUPFAM" id="SSF52540">
    <property type="entry name" value="P-loop containing nucleoside triphosphate hydrolases"/>
    <property type="match status" value="1"/>
</dbReference>
<dbReference type="AlphaFoldDB" id="A0A517YZ04"/>
<evidence type="ECO:0000313" key="1">
    <source>
        <dbReference type="EMBL" id="QDU35453.1"/>
    </source>
</evidence>
<dbReference type="InterPro" id="IPR027417">
    <property type="entry name" value="P-loop_NTPase"/>
</dbReference>
<accession>A0A517YZ04</accession>
<sequence length="506" mass="57374">MNEVDPRYIIRPNQIIQKNIAAFTIPIITTQEGEPIGQWQLYQQFPDGSREVSKLDTTLQTPAGTTYYFHPFPSPPAIAKSSGWSAKARKQWLEAGTQNDPTETFNTVHNLITRYIDFNHDQAEGIVNTLTLWIMHTHIYGAWEATPYLHINGPAGSGKSRVFEVLNRLVYRPMNVSNTTPAPLFRQLDEQGGTLLLDEAERMQERTPEVSELRSILLAGYKKDGKAARCEGDNHASREFNVYSPKALACIEGLPHALSTRCIRIMMFRAGKDSQCYKRRIDEQAKHWQQARDKLHTLTLEQGVVWLQLAKRTDVCPNLHGRDYELWQPLLSLASFFESQGVADLHAGVLDFAYYNHEQGKQDKATDIDATLLRIAARMILTQTIAPTAQEIINCARLDEAETFDRITPRKTASILKAYGLTTQKSNGKRIYNNISRKDFQRIQQNYGLDLDLPKQETQQQTITQQDLDLLQVTPNTEYIPALETCPTVPSVLAREAIGHEGYVGY</sequence>
<dbReference type="KEGG" id="pcor:KS4_35360"/>
<name>A0A517YZ04_9BACT</name>
<protein>
    <recommendedName>
        <fullName evidence="3">DUF3631 domain-containing protein</fullName>
    </recommendedName>
</protein>
<dbReference type="RefSeq" id="WP_145080835.1">
    <property type="nucleotide sequence ID" value="NZ_CP036425.1"/>
</dbReference>
<evidence type="ECO:0000313" key="2">
    <source>
        <dbReference type="Proteomes" id="UP000317369"/>
    </source>
</evidence>